<dbReference type="EMBL" id="VRMN01000001">
    <property type="protein sequence ID" value="KAA8497757.1"/>
    <property type="molecule type" value="Genomic_DNA"/>
</dbReference>
<feature type="region of interest" description="Disordered" evidence="2">
    <location>
        <begin position="104"/>
        <end position="127"/>
    </location>
</feature>
<keyword evidence="5" id="KW-1185">Reference proteome</keyword>
<accession>A0A5J4Z571</accession>
<name>A0A5J4Z571_PORPP</name>
<protein>
    <submittedName>
        <fullName evidence="4">Uncharacterized protein</fullName>
    </submittedName>
</protein>
<evidence type="ECO:0000313" key="4">
    <source>
        <dbReference type="EMBL" id="KAA8497757.1"/>
    </source>
</evidence>
<dbReference type="AlphaFoldDB" id="A0A5J4Z571"/>
<keyword evidence="3" id="KW-0472">Membrane</keyword>
<proteinExistence type="predicted"/>
<keyword evidence="1" id="KW-0175">Coiled coil</keyword>
<comment type="caution">
    <text evidence="4">The sequence shown here is derived from an EMBL/GenBank/DDBJ whole genome shotgun (WGS) entry which is preliminary data.</text>
</comment>
<organism evidence="4 5">
    <name type="scientific">Porphyridium purpureum</name>
    <name type="common">Red alga</name>
    <name type="synonym">Porphyridium cruentum</name>
    <dbReference type="NCBI Taxonomy" id="35688"/>
    <lineage>
        <taxon>Eukaryota</taxon>
        <taxon>Rhodophyta</taxon>
        <taxon>Bangiophyceae</taxon>
        <taxon>Porphyridiales</taxon>
        <taxon>Porphyridiaceae</taxon>
        <taxon>Porphyridium</taxon>
    </lineage>
</organism>
<evidence type="ECO:0000313" key="5">
    <source>
        <dbReference type="Proteomes" id="UP000324585"/>
    </source>
</evidence>
<feature type="transmembrane region" description="Helical" evidence="3">
    <location>
        <begin position="40"/>
        <end position="58"/>
    </location>
</feature>
<evidence type="ECO:0000256" key="1">
    <source>
        <dbReference type="SAM" id="Coils"/>
    </source>
</evidence>
<keyword evidence="3" id="KW-0812">Transmembrane</keyword>
<gene>
    <name evidence="4" type="ORF">FVE85_5342</name>
</gene>
<sequence>MASSSWRNSVLRRVAGGFRMGPGRRTRAVPGSMYFHKSDIALAFLMFGLNGWVVKRLMAHKNTMKELDLELSAAQADRDALSAANENAIQRIRGDYFEMRSFFEQSGSGESSPNDIDSGTGEGFEPAKALDGWISDCFVDSRKSDLADEDKTNPT</sequence>
<evidence type="ECO:0000256" key="3">
    <source>
        <dbReference type="SAM" id="Phobius"/>
    </source>
</evidence>
<reference evidence="5" key="1">
    <citation type="journal article" date="2019" name="Nat. Commun.">
        <title>Expansion of phycobilisome linker gene families in mesophilic red algae.</title>
        <authorList>
            <person name="Lee J."/>
            <person name="Kim D."/>
            <person name="Bhattacharya D."/>
            <person name="Yoon H.S."/>
        </authorList>
    </citation>
    <scope>NUCLEOTIDE SEQUENCE [LARGE SCALE GENOMIC DNA]</scope>
    <source>
        <strain evidence="5">CCMP 1328</strain>
    </source>
</reference>
<dbReference type="Proteomes" id="UP000324585">
    <property type="component" value="Unassembled WGS sequence"/>
</dbReference>
<evidence type="ECO:0000256" key="2">
    <source>
        <dbReference type="SAM" id="MobiDB-lite"/>
    </source>
</evidence>
<feature type="coiled-coil region" evidence="1">
    <location>
        <begin position="57"/>
        <end position="91"/>
    </location>
</feature>
<keyword evidence="3" id="KW-1133">Transmembrane helix</keyword>